<evidence type="ECO:0000256" key="2">
    <source>
        <dbReference type="ARBA" id="ARBA00022722"/>
    </source>
</evidence>
<dbReference type="GO" id="GO:0005737">
    <property type="term" value="C:cytoplasm"/>
    <property type="evidence" value="ECO:0007669"/>
    <property type="project" value="UniProtKB-SubCell"/>
</dbReference>
<dbReference type="AlphaFoldDB" id="A0A2T4MZB3"/>
<name>A0A2T4MZB3_AERVE</name>
<protein>
    <recommendedName>
        <fullName evidence="5">Exodeoxyribonuclease 7 large subunit</fullName>
        <ecNumber evidence="5">3.1.11.6</ecNumber>
    </recommendedName>
</protein>
<dbReference type="InterPro" id="IPR020579">
    <property type="entry name" value="Exonuc_VII_lsu_C"/>
</dbReference>
<accession>A0A2T4MZB3</accession>
<keyword evidence="1" id="KW-0963">Cytoplasm</keyword>
<dbReference type="RefSeq" id="WP_107684086.1">
    <property type="nucleotide sequence ID" value="NZ_PZKL01000038.1"/>
</dbReference>
<dbReference type="PANTHER" id="PTHR30008:SF0">
    <property type="entry name" value="EXODEOXYRIBONUCLEASE 7 LARGE SUBUNIT"/>
    <property type="match status" value="1"/>
</dbReference>
<evidence type="ECO:0000313" key="8">
    <source>
        <dbReference type="EMBL" id="PTH79917.1"/>
    </source>
</evidence>
<evidence type="ECO:0000313" key="9">
    <source>
        <dbReference type="Proteomes" id="UP000241986"/>
    </source>
</evidence>
<proteinExistence type="inferred from homology"/>
<gene>
    <name evidence="8" type="primary">xseA</name>
    <name evidence="8" type="ORF">DAA48_16775</name>
</gene>
<dbReference type="EC" id="3.1.11.6" evidence="5"/>
<evidence type="ECO:0000256" key="1">
    <source>
        <dbReference type="ARBA" id="ARBA00022490"/>
    </source>
</evidence>
<dbReference type="Pfam" id="PF02601">
    <property type="entry name" value="Exonuc_VII_L"/>
    <property type="match status" value="1"/>
</dbReference>
<comment type="subcellular location">
    <subcellularLocation>
        <location evidence="5">Cytoplasm</location>
    </subcellularLocation>
</comment>
<dbReference type="GO" id="GO:0009318">
    <property type="term" value="C:exodeoxyribonuclease VII complex"/>
    <property type="evidence" value="ECO:0007669"/>
    <property type="project" value="UniProtKB-UniRule"/>
</dbReference>
<dbReference type="Proteomes" id="UP000241986">
    <property type="component" value="Unassembled WGS sequence"/>
</dbReference>
<evidence type="ECO:0000256" key="4">
    <source>
        <dbReference type="ARBA" id="ARBA00022839"/>
    </source>
</evidence>
<sequence length="482" mass="53011">MSAIFDFDIPLNISASDKDLAISMGAAAAYQGDSFLYFYAPANKDITSLKKWIDKEMLDLLFPAEKKPSEPAGPVGVTLEKLLFDVKNVIKNAFPQTVWIRAEIVNISPFKPHSYLELSDYDGSGRDTAKARAMIWSRDAGVARQFERKTGISLKAGVKILCQVRVEFSEKYGLSLHIVNIDERFTLGDMEARLIGIRESLRKEGIYDLNSSKQYPPEYTSVAVISPYDAAGLGDFMSHADILSSFKLCKFDVFHAKFQGDKGTSIVDAFDLVNKKIKSGVEYDAIVLIRGGGDKSGIYELNELCIASKICISPIPVITGIGHERDSTILDEVCCVSCATPSMVINLISSKITNNAMTARADMEKINSLSMEKLSRARVLCENLEGKLKSESSKSIILSRKLIELQCQQVISSAKSRVAEAKEQVNSLIMRAITSDPSRVVSKGYAYILTDDGKVVGDGNNINPGDSFSIQMRDGRFKAVKV</sequence>
<dbReference type="GO" id="GO:0008855">
    <property type="term" value="F:exodeoxyribonuclease VII activity"/>
    <property type="evidence" value="ECO:0007669"/>
    <property type="project" value="UniProtKB-UniRule"/>
</dbReference>
<feature type="domain" description="Exonuclease VII large subunit C-terminal" evidence="6">
    <location>
        <begin position="208"/>
        <end position="389"/>
    </location>
</feature>
<reference evidence="8 9" key="1">
    <citation type="submission" date="2018-03" db="EMBL/GenBank/DDBJ databases">
        <title>Aeromonas veronii whole genome sequencing and analysis.</title>
        <authorList>
            <person name="Xie H."/>
            <person name="Liu T."/>
            <person name="Wang K."/>
        </authorList>
    </citation>
    <scope>NUCLEOTIDE SEQUENCE [LARGE SCALE GENOMIC DNA]</scope>
    <source>
        <strain evidence="8 9">XH.VA.1</strain>
    </source>
</reference>
<dbReference type="NCBIfam" id="TIGR00237">
    <property type="entry name" value="xseA"/>
    <property type="match status" value="1"/>
</dbReference>
<evidence type="ECO:0000259" key="7">
    <source>
        <dbReference type="Pfam" id="PF13742"/>
    </source>
</evidence>
<dbReference type="InterPro" id="IPR003753">
    <property type="entry name" value="Exonuc_VII_L"/>
</dbReference>
<organism evidence="8 9">
    <name type="scientific">Aeromonas veronii</name>
    <dbReference type="NCBI Taxonomy" id="654"/>
    <lineage>
        <taxon>Bacteria</taxon>
        <taxon>Pseudomonadati</taxon>
        <taxon>Pseudomonadota</taxon>
        <taxon>Gammaproteobacteria</taxon>
        <taxon>Aeromonadales</taxon>
        <taxon>Aeromonadaceae</taxon>
        <taxon>Aeromonas</taxon>
    </lineage>
</organism>
<keyword evidence="3 5" id="KW-0378">Hydrolase</keyword>
<dbReference type="CDD" id="cd04489">
    <property type="entry name" value="ExoVII_LU_OBF"/>
    <property type="match status" value="1"/>
</dbReference>
<evidence type="ECO:0000256" key="5">
    <source>
        <dbReference type="RuleBase" id="RU004355"/>
    </source>
</evidence>
<evidence type="ECO:0000259" key="6">
    <source>
        <dbReference type="Pfam" id="PF02601"/>
    </source>
</evidence>
<dbReference type="GO" id="GO:0006308">
    <property type="term" value="P:DNA catabolic process"/>
    <property type="evidence" value="ECO:0007669"/>
    <property type="project" value="UniProtKB-UniRule"/>
</dbReference>
<dbReference type="Pfam" id="PF13742">
    <property type="entry name" value="tRNA_anti_2"/>
    <property type="match status" value="1"/>
</dbReference>
<evidence type="ECO:0000256" key="3">
    <source>
        <dbReference type="ARBA" id="ARBA00022801"/>
    </source>
</evidence>
<dbReference type="EMBL" id="PZKL01000038">
    <property type="protein sequence ID" value="PTH79917.1"/>
    <property type="molecule type" value="Genomic_DNA"/>
</dbReference>
<comment type="caution">
    <text evidence="8">The sequence shown here is derived from an EMBL/GenBank/DDBJ whole genome shotgun (WGS) entry which is preliminary data.</text>
</comment>
<feature type="domain" description="OB-fold nucleic acid binding" evidence="7">
    <location>
        <begin position="78"/>
        <end position="181"/>
    </location>
</feature>
<dbReference type="GO" id="GO:0003676">
    <property type="term" value="F:nucleic acid binding"/>
    <property type="evidence" value="ECO:0007669"/>
    <property type="project" value="InterPro"/>
</dbReference>
<comment type="similarity">
    <text evidence="5">Belongs to the XseA family.</text>
</comment>
<keyword evidence="4 5" id="KW-0269">Exonuclease</keyword>
<dbReference type="PANTHER" id="PTHR30008">
    <property type="entry name" value="EXODEOXYRIBONUCLEASE 7 LARGE SUBUNIT"/>
    <property type="match status" value="1"/>
</dbReference>
<keyword evidence="2 5" id="KW-0540">Nuclease</keyword>
<comment type="catalytic activity">
    <reaction evidence="5">
        <text>Exonucleolytic cleavage in either 5'- to 3'- or 3'- to 5'-direction to yield nucleoside 5'-phosphates.</text>
        <dbReference type="EC" id="3.1.11.6"/>
    </reaction>
</comment>
<dbReference type="InterPro" id="IPR025824">
    <property type="entry name" value="OB-fold_nuc-bd_dom"/>
</dbReference>